<feature type="compositionally biased region" description="Basic and acidic residues" evidence="6">
    <location>
        <begin position="249"/>
        <end position="264"/>
    </location>
</feature>
<feature type="compositionally biased region" description="Polar residues" evidence="6">
    <location>
        <begin position="232"/>
        <end position="247"/>
    </location>
</feature>
<dbReference type="SUPFAM" id="SSF52113">
    <property type="entry name" value="BRCT domain"/>
    <property type="match status" value="2"/>
</dbReference>
<feature type="compositionally biased region" description="Polar residues" evidence="6">
    <location>
        <begin position="195"/>
        <end position="225"/>
    </location>
</feature>
<gene>
    <name evidence="8" type="ORF">KP79_PYT07145</name>
</gene>
<evidence type="ECO:0000313" key="8">
    <source>
        <dbReference type="EMBL" id="OWF47137.1"/>
    </source>
</evidence>
<accession>A0A210QEE7</accession>
<evidence type="ECO:0000256" key="1">
    <source>
        <dbReference type="ARBA" id="ARBA00004123"/>
    </source>
</evidence>
<evidence type="ECO:0000256" key="2">
    <source>
        <dbReference type="ARBA" id="ARBA00022737"/>
    </source>
</evidence>
<dbReference type="GO" id="GO:0070531">
    <property type="term" value="C:BRCA1-A complex"/>
    <property type="evidence" value="ECO:0007669"/>
    <property type="project" value="TreeGrafter"/>
</dbReference>
<keyword evidence="9" id="KW-1185">Reference proteome</keyword>
<dbReference type="InterPro" id="IPR031099">
    <property type="entry name" value="BRCA1-associated"/>
</dbReference>
<evidence type="ECO:0000256" key="5">
    <source>
        <dbReference type="ARBA" id="ARBA00023242"/>
    </source>
</evidence>
<dbReference type="OrthoDB" id="10055248at2759"/>
<dbReference type="Proteomes" id="UP000242188">
    <property type="component" value="Unassembled WGS sequence"/>
</dbReference>
<dbReference type="PROSITE" id="PS50172">
    <property type="entry name" value="BRCT"/>
    <property type="match status" value="2"/>
</dbReference>
<feature type="region of interest" description="Disordered" evidence="6">
    <location>
        <begin position="93"/>
        <end position="280"/>
    </location>
</feature>
<feature type="compositionally biased region" description="Polar residues" evidence="6">
    <location>
        <begin position="119"/>
        <end position="129"/>
    </location>
</feature>
<evidence type="ECO:0000256" key="3">
    <source>
        <dbReference type="ARBA" id="ARBA00022763"/>
    </source>
</evidence>
<dbReference type="SMART" id="SM00292">
    <property type="entry name" value="BRCT"/>
    <property type="match status" value="2"/>
</dbReference>
<keyword evidence="2" id="KW-0677">Repeat</keyword>
<evidence type="ECO:0000256" key="4">
    <source>
        <dbReference type="ARBA" id="ARBA00023204"/>
    </source>
</evidence>
<protein>
    <submittedName>
        <fullName evidence="8">Breast cancer type 1 susceptibility protein-like</fullName>
    </submittedName>
</protein>
<organism evidence="8 9">
    <name type="scientific">Mizuhopecten yessoensis</name>
    <name type="common">Japanese scallop</name>
    <name type="synonym">Patinopecten yessoensis</name>
    <dbReference type="NCBI Taxonomy" id="6573"/>
    <lineage>
        <taxon>Eukaryota</taxon>
        <taxon>Metazoa</taxon>
        <taxon>Spiralia</taxon>
        <taxon>Lophotrochozoa</taxon>
        <taxon>Mollusca</taxon>
        <taxon>Bivalvia</taxon>
        <taxon>Autobranchia</taxon>
        <taxon>Pteriomorphia</taxon>
        <taxon>Pectinida</taxon>
        <taxon>Pectinoidea</taxon>
        <taxon>Pectinidae</taxon>
        <taxon>Mizuhopecten</taxon>
    </lineage>
</organism>
<feature type="domain" description="BRCT" evidence="7">
    <location>
        <begin position="275"/>
        <end position="372"/>
    </location>
</feature>
<evidence type="ECO:0000313" key="9">
    <source>
        <dbReference type="Proteomes" id="UP000242188"/>
    </source>
</evidence>
<dbReference type="Pfam" id="PF00533">
    <property type="entry name" value="BRCT"/>
    <property type="match status" value="2"/>
</dbReference>
<dbReference type="PANTHER" id="PTHR13763:SF0">
    <property type="entry name" value="BREAST CANCER TYPE 1 SUSCEPTIBILITY PROTEIN"/>
    <property type="match status" value="1"/>
</dbReference>
<dbReference type="GO" id="GO:0000724">
    <property type="term" value="P:double-strand break repair via homologous recombination"/>
    <property type="evidence" value="ECO:0007669"/>
    <property type="project" value="TreeGrafter"/>
</dbReference>
<feature type="compositionally biased region" description="Polar residues" evidence="6">
    <location>
        <begin position="137"/>
        <end position="180"/>
    </location>
</feature>
<dbReference type="GO" id="GO:0045944">
    <property type="term" value="P:positive regulation of transcription by RNA polymerase II"/>
    <property type="evidence" value="ECO:0007669"/>
    <property type="project" value="TreeGrafter"/>
</dbReference>
<dbReference type="AlphaFoldDB" id="A0A210QEE7"/>
<feature type="domain" description="BRCT" evidence="7">
    <location>
        <begin position="391"/>
        <end position="494"/>
    </location>
</feature>
<dbReference type="EMBL" id="NEDP02004030">
    <property type="protein sequence ID" value="OWF47137.1"/>
    <property type="molecule type" value="Genomic_DNA"/>
</dbReference>
<comment type="subcellular location">
    <subcellularLocation>
        <location evidence="1">Nucleus</location>
    </subcellularLocation>
</comment>
<keyword evidence="5" id="KW-0539">Nucleus</keyword>
<dbReference type="STRING" id="6573.A0A210QEE7"/>
<comment type="caution">
    <text evidence="8">The sequence shown here is derived from an EMBL/GenBank/DDBJ whole genome shotgun (WGS) entry which is preliminary data.</text>
</comment>
<dbReference type="Gene3D" id="3.40.50.10190">
    <property type="entry name" value="BRCT domain"/>
    <property type="match status" value="2"/>
</dbReference>
<reference evidence="8 9" key="1">
    <citation type="journal article" date="2017" name="Nat. Ecol. Evol.">
        <title>Scallop genome provides insights into evolution of bilaterian karyotype and development.</title>
        <authorList>
            <person name="Wang S."/>
            <person name="Zhang J."/>
            <person name="Jiao W."/>
            <person name="Li J."/>
            <person name="Xun X."/>
            <person name="Sun Y."/>
            <person name="Guo X."/>
            <person name="Huan P."/>
            <person name="Dong B."/>
            <person name="Zhang L."/>
            <person name="Hu X."/>
            <person name="Sun X."/>
            <person name="Wang J."/>
            <person name="Zhao C."/>
            <person name="Wang Y."/>
            <person name="Wang D."/>
            <person name="Huang X."/>
            <person name="Wang R."/>
            <person name="Lv J."/>
            <person name="Li Y."/>
            <person name="Zhang Z."/>
            <person name="Liu B."/>
            <person name="Lu W."/>
            <person name="Hui Y."/>
            <person name="Liang J."/>
            <person name="Zhou Z."/>
            <person name="Hou R."/>
            <person name="Li X."/>
            <person name="Liu Y."/>
            <person name="Li H."/>
            <person name="Ning X."/>
            <person name="Lin Y."/>
            <person name="Zhao L."/>
            <person name="Xing Q."/>
            <person name="Dou J."/>
            <person name="Li Y."/>
            <person name="Mao J."/>
            <person name="Guo H."/>
            <person name="Dou H."/>
            <person name="Li T."/>
            <person name="Mu C."/>
            <person name="Jiang W."/>
            <person name="Fu Q."/>
            <person name="Fu X."/>
            <person name="Miao Y."/>
            <person name="Liu J."/>
            <person name="Yu Q."/>
            <person name="Li R."/>
            <person name="Liao H."/>
            <person name="Li X."/>
            <person name="Kong Y."/>
            <person name="Jiang Z."/>
            <person name="Chourrout D."/>
            <person name="Li R."/>
            <person name="Bao Z."/>
        </authorList>
    </citation>
    <scope>NUCLEOTIDE SEQUENCE [LARGE SCALE GENOMIC DNA]</scope>
    <source>
        <strain evidence="8 9">PY_sf001</strain>
    </source>
</reference>
<dbReference type="GO" id="GO:0004842">
    <property type="term" value="F:ubiquitin-protein transferase activity"/>
    <property type="evidence" value="ECO:0007669"/>
    <property type="project" value="TreeGrafter"/>
</dbReference>
<dbReference type="PANTHER" id="PTHR13763">
    <property type="entry name" value="BREAST CANCER TYPE 1 SUSCEPTIBILITY PROTEIN BRCA1"/>
    <property type="match status" value="1"/>
</dbReference>
<dbReference type="InterPro" id="IPR036420">
    <property type="entry name" value="BRCT_dom_sf"/>
</dbReference>
<keyword evidence="4" id="KW-0234">DNA repair</keyword>
<proteinExistence type="predicted"/>
<name>A0A210QEE7_MIZYE</name>
<dbReference type="GO" id="GO:0031436">
    <property type="term" value="C:BRCA1-BARD1 complex"/>
    <property type="evidence" value="ECO:0007669"/>
    <property type="project" value="TreeGrafter"/>
</dbReference>
<keyword evidence="3" id="KW-0227">DNA damage</keyword>
<evidence type="ECO:0000256" key="6">
    <source>
        <dbReference type="SAM" id="MobiDB-lite"/>
    </source>
</evidence>
<sequence>MAAANTKRTYVWVKLKGLPNNIRWPVEFMGYEDDMVNVYSQSDDTTYTIKITDVELKDHDWEHIGLKYLEKRKHLKSLFEEDLSCFKECQSHHPFAKDQSPPIGNEDQSPPTGIEDQSHPTGTEDQSPPTGIEDQSHPTGTEDQSPTTGTEDQSPQTGTEDQFPTTGTEDQSHPTGTGDQSPPIGNEDQFPPTGTGDQSPPTGNEDQSPPTGTEDQSPPTGTGDQSPPIGNEDQSPPTGTEDQSPPTGTDHEDQSPPTGTEDKSPPIGTEDQLPTTGTEVQSPTIILTSGLNQSQQEDVKNVCRTFGWGFSHSFHPKITHLVIKTEPEECRMCDRSLKFLQAIAHHVFIVNLQWIRDSGSKGIRQSEKNYEVIGDTGTIEMHNGPYLSRTKSSLLLKGFNIHLIGQAEDLTKDDITKLIMACGGTVIGASDVCHDSVIVTCYSHEGEEMNVLSPGERNAVKKVYEEYSINAVCREWIIDSLTCFAVQPITEYIHVRFKKFDVNEYIMICSGETVKQFM</sequence>
<dbReference type="InterPro" id="IPR001357">
    <property type="entry name" value="BRCT_dom"/>
</dbReference>
<evidence type="ECO:0000259" key="7">
    <source>
        <dbReference type="PROSITE" id="PS50172"/>
    </source>
</evidence>